<gene>
    <name evidence="1" type="ORF">L0P92_05530</name>
</gene>
<dbReference type="EMBL" id="JAKEIP010000012">
    <property type="protein sequence ID" value="MCF1593036.1"/>
    <property type="molecule type" value="Genomic_DNA"/>
</dbReference>
<proteinExistence type="predicted"/>
<comment type="caution">
    <text evidence="1">The sequence shown here is derived from an EMBL/GenBank/DDBJ whole genome shotgun (WGS) entry which is preliminary data.</text>
</comment>
<dbReference type="AlphaFoldDB" id="A0A9X1THW1"/>
<evidence type="ECO:0000313" key="1">
    <source>
        <dbReference type="EMBL" id="MCF1593036.1"/>
    </source>
</evidence>
<sequence>MITTLFAVIGTLLGSIVTGTFQHLAAGRAERAAAAEQLRRDRLDAVTTLASAGSDHRRALWMRGEARLRGAGDDELAELRAKSHLTRSAITRPLVALRLLVPDPTVHATAQAMVVATYDMVDAATSIEELTAAQDTARTAHDRFIEAAAAYFDAHTRP</sequence>
<evidence type="ECO:0000313" key="2">
    <source>
        <dbReference type="Proteomes" id="UP001139384"/>
    </source>
</evidence>
<organism evidence="1 2">
    <name type="scientific">Streptomyces muensis</name>
    <dbReference type="NCBI Taxonomy" id="1077944"/>
    <lineage>
        <taxon>Bacteria</taxon>
        <taxon>Bacillati</taxon>
        <taxon>Actinomycetota</taxon>
        <taxon>Actinomycetes</taxon>
        <taxon>Kitasatosporales</taxon>
        <taxon>Streptomycetaceae</taxon>
        <taxon>Streptomyces</taxon>
    </lineage>
</organism>
<accession>A0A9X1THW1</accession>
<evidence type="ECO:0008006" key="3">
    <source>
        <dbReference type="Google" id="ProtNLM"/>
    </source>
</evidence>
<reference evidence="1" key="1">
    <citation type="submission" date="2022-01" db="EMBL/GenBank/DDBJ databases">
        <title>Draft Genome Sequences of Seven Type Strains of the Genus Streptomyces.</title>
        <authorList>
            <person name="Aziz S."/>
            <person name="Coretto E."/>
            <person name="Chronakova A."/>
            <person name="Sproer C."/>
            <person name="Huber K."/>
            <person name="Nouioui I."/>
            <person name="Gross H."/>
        </authorList>
    </citation>
    <scope>NUCLEOTIDE SEQUENCE</scope>
    <source>
        <strain evidence="1">DSM 103493</strain>
    </source>
</reference>
<name>A0A9X1THW1_STRM4</name>
<dbReference type="RefSeq" id="WP_234761374.1">
    <property type="nucleotide sequence ID" value="NZ_JAKEIP010000012.1"/>
</dbReference>
<protein>
    <recommendedName>
        <fullName evidence="3">Protein kilB</fullName>
    </recommendedName>
</protein>
<keyword evidence="2" id="KW-1185">Reference proteome</keyword>
<dbReference type="Proteomes" id="UP001139384">
    <property type="component" value="Unassembled WGS sequence"/>
</dbReference>